<sequence>METEPKMKRGDLQTCPLLKNLSVMLTDYRKIQDTSHLSANSEMDLGSECTSGAQQASQPPKKLSVSLTDCRKTMDIRNWLSKSKKERPNPRSDKQMSSLASGETMKHQKTRAKKTIECSDYCGKHLRTSDALALHQAQHSGL</sequence>
<evidence type="ECO:0000256" key="1">
    <source>
        <dbReference type="PROSITE-ProRule" id="PRU00042"/>
    </source>
</evidence>
<dbReference type="GO" id="GO:0008270">
    <property type="term" value="F:zinc ion binding"/>
    <property type="evidence" value="ECO:0007669"/>
    <property type="project" value="UniProtKB-KW"/>
</dbReference>
<keyword evidence="1" id="KW-0863">Zinc-finger</keyword>
<protein>
    <recommendedName>
        <fullName evidence="3">C2H2-type domain-containing protein</fullName>
    </recommendedName>
</protein>
<name>A0ABD0WWT6_UMBPY</name>
<dbReference type="Proteomes" id="UP001557470">
    <property type="component" value="Unassembled WGS sequence"/>
</dbReference>
<keyword evidence="1" id="KW-0479">Metal-binding</keyword>
<gene>
    <name evidence="4" type="ORF">UPYG_G00225550</name>
</gene>
<keyword evidence="5" id="KW-1185">Reference proteome</keyword>
<accession>A0ABD0WWT6</accession>
<evidence type="ECO:0000313" key="5">
    <source>
        <dbReference type="Proteomes" id="UP001557470"/>
    </source>
</evidence>
<dbReference type="AlphaFoldDB" id="A0ABD0WWT6"/>
<evidence type="ECO:0000313" key="4">
    <source>
        <dbReference type="EMBL" id="KAL0969321.1"/>
    </source>
</evidence>
<feature type="region of interest" description="Disordered" evidence="2">
    <location>
        <begin position="42"/>
        <end position="111"/>
    </location>
</feature>
<feature type="compositionally biased region" description="Polar residues" evidence="2">
    <location>
        <begin position="48"/>
        <end position="58"/>
    </location>
</feature>
<keyword evidence="1" id="KW-0862">Zinc</keyword>
<dbReference type="EMBL" id="JAGEUA010000007">
    <property type="protein sequence ID" value="KAL0969321.1"/>
    <property type="molecule type" value="Genomic_DNA"/>
</dbReference>
<feature type="domain" description="C2H2-type" evidence="3">
    <location>
        <begin position="116"/>
        <end position="142"/>
    </location>
</feature>
<comment type="caution">
    <text evidence="4">The sequence shown here is derived from an EMBL/GenBank/DDBJ whole genome shotgun (WGS) entry which is preliminary data.</text>
</comment>
<dbReference type="PROSITE" id="PS50157">
    <property type="entry name" value="ZINC_FINGER_C2H2_2"/>
    <property type="match status" value="1"/>
</dbReference>
<proteinExistence type="predicted"/>
<organism evidence="4 5">
    <name type="scientific">Umbra pygmaea</name>
    <name type="common">Eastern mudminnow</name>
    <dbReference type="NCBI Taxonomy" id="75934"/>
    <lineage>
        <taxon>Eukaryota</taxon>
        <taxon>Metazoa</taxon>
        <taxon>Chordata</taxon>
        <taxon>Craniata</taxon>
        <taxon>Vertebrata</taxon>
        <taxon>Euteleostomi</taxon>
        <taxon>Actinopterygii</taxon>
        <taxon>Neopterygii</taxon>
        <taxon>Teleostei</taxon>
        <taxon>Protacanthopterygii</taxon>
        <taxon>Esociformes</taxon>
        <taxon>Umbridae</taxon>
        <taxon>Umbra</taxon>
    </lineage>
</organism>
<dbReference type="PROSITE" id="PS00028">
    <property type="entry name" value="ZINC_FINGER_C2H2_1"/>
    <property type="match status" value="1"/>
</dbReference>
<evidence type="ECO:0000259" key="3">
    <source>
        <dbReference type="PROSITE" id="PS50157"/>
    </source>
</evidence>
<dbReference type="InterPro" id="IPR013087">
    <property type="entry name" value="Znf_C2H2_type"/>
</dbReference>
<evidence type="ECO:0000256" key="2">
    <source>
        <dbReference type="SAM" id="MobiDB-lite"/>
    </source>
</evidence>
<reference evidence="4 5" key="1">
    <citation type="submission" date="2024-06" db="EMBL/GenBank/DDBJ databases">
        <authorList>
            <person name="Pan Q."/>
            <person name="Wen M."/>
            <person name="Jouanno E."/>
            <person name="Zahm M."/>
            <person name="Klopp C."/>
            <person name="Cabau C."/>
            <person name="Louis A."/>
            <person name="Berthelot C."/>
            <person name="Parey E."/>
            <person name="Roest Crollius H."/>
            <person name="Montfort J."/>
            <person name="Robinson-Rechavi M."/>
            <person name="Bouchez O."/>
            <person name="Lampietro C."/>
            <person name="Lopez Roques C."/>
            <person name="Donnadieu C."/>
            <person name="Postlethwait J."/>
            <person name="Bobe J."/>
            <person name="Verreycken H."/>
            <person name="Guiguen Y."/>
        </authorList>
    </citation>
    <scope>NUCLEOTIDE SEQUENCE [LARGE SCALE GENOMIC DNA]</scope>
    <source>
        <strain evidence="4">Up_M1</strain>
        <tissue evidence="4">Testis</tissue>
    </source>
</reference>